<dbReference type="Pfam" id="PF01458">
    <property type="entry name" value="SUFBD_core"/>
    <property type="match status" value="1"/>
</dbReference>
<protein>
    <submittedName>
        <fullName evidence="4">Fe-S cluster assembly protein SufD</fullName>
    </submittedName>
</protein>
<sequence>MNAVADRPLVDFARLQATLPGRELPWLAGLRAEALAAFAASGYPTLRDEDWKYTSVAAIEQAAFALQPPAAAGSVDLGDLAAQVEALALPGALRLVFVDGRYAPALSRCADLPAGVTVAGLAETLVRAPETLQAWLARPRRAATPLAGFAALNAAGFADGAYIHVAAGVALAQPLQLLFVATADKLATHSRNLIVAEAGCRLDLVEQHAAAGAAAYLSNVVSDLAVGAGAVVAHYQLQEEGARAFHVAAVNAELGAGARFASASFAFGAALARTDIAVALAAENAECTLDGLYLADGRQHVDHHTRIDHLVAHGTSREFYKGVLAGAGRAVFNGKVVIHADAQHSDAAQSNRNLLLSPNAEVDTKPQLEIWADDVKCSHGATVGPLDPEPVFYLRSRGLAEAAAKRLLTYAFAAEMVERVPLAALRARLDGLLRARLPQADAGAEVLP</sequence>
<organism evidence="4 5">
    <name type="scientific">Azospira restricta</name>
    <dbReference type="NCBI Taxonomy" id="404405"/>
    <lineage>
        <taxon>Bacteria</taxon>
        <taxon>Pseudomonadati</taxon>
        <taxon>Pseudomonadota</taxon>
        <taxon>Betaproteobacteria</taxon>
        <taxon>Rhodocyclales</taxon>
        <taxon>Rhodocyclaceae</taxon>
        <taxon>Azospira</taxon>
    </lineage>
</organism>
<dbReference type="KEGG" id="ares:IWH25_11170"/>
<gene>
    <name evidence="4" type="primary">sufD</name>
    <name evidence="4" type="ORF">IWH25_11170</name>
</gene>
<dbReference type="Proteomes" id="UP000663444">
    <property type="component" value="Chromosome"/>
</dbReference>
<dbReference type="InterPro" id="IPR045595">
    <property type="entry name" value="SufBD_N"/>
</dbReference>
<name>A0A974PVN7_9RHOO</name>
<evidence type="ECO:0000313" key="4">
    <source>
        <dbReference type="EMBL" id="QRJ62353.1"/>
    </source>
</evidence>
<evidence type="ECO:0000259" key="2">
    <source>
        <dbReference type="Pfam" id="PF01458"/>
    </source>
</evidence>
<dbReference type="GO" id="GO:0016226">
    <property type="term" value="P:iron-sulfur cluster assembly"/>
    <property type="evidence" value="ECO:0007669"/>
    <property type="project" value="InterPro"/>
</dbReference>
<comment type="similarity">
    <text evidence="1">Belongs to the iron-sulfur cluster assembly SufBD family.</text>
</comment>
<reference evidence="4" key="1">
    <citation type="submission" date="2020-11" db="EMBL/GenBank/DDBJ databases">
        <title>Azospira restricta DSM 18626 genome sequence.</title>
        <authorList>
            <person name="Moe W.M."/>
        </authorList>
    </citation>
    <scope>NUCLEOTIDE SEQUENCE</scope>
    <source>
        <strain evidence="4">DSM 18626</strain>
    </source>
</reference>
<evidence type="ECO:0000313" key="5">
    <source>
        <dbReference type="Proteomes" id="UP000663444"/>
    </source>
</evidence>
<dbReference type="AlphaFoldDB" id="A0A974PVN7"/>
<dbReference type="SUPFAM" id="SSF101960">
    <property type="entry name" value="Stabilizer of iron transporter SufD"/>
    <property type="match status" value="1"/>
</dbReference>
<accession>A0A974PVN7</accession>
<dbReference type="InterPro" id="IPR055346">
    <property type="entry name" value="Fe-S_cluster_assembly_SufBD"/>
</dbReference>
<dbReference type="Pfam" id="PF19295">
    <property type="entry name" value="SufBD_N"/>
    <property type="match status" value="1"/>
</dbReference>
<dbReference type="InterPro" id="IPR037284">
    <property type="entry name" value="SUF_FeS_clus_asmbl_SufBD_sf"/>
</dbReference>
<evidence type="ECO:0000256" key="1">
    <source>
        <dbReference type="ARBA" id="ARBA00043967"/>
    </source>
</evidence>
<evidence type="ECO:0000259" key="3">
    <source>
        <dbReference type="Pfam" id="PF19295"/>
    </source>
</evidence>
<feature type="domain" description="SUF system FeS cluster assembly SufBD core" evidence="2">
    <location>
        <begin position="180"/>
        <end position="412"/>
    </location>
</feature>
<dbReference type="PANTHER" id="PTHR43575">
    <property type="entry name" value="PROTEIN ABCI7, CHLOROPLASTIC"/>
    <property type="match status" value="1"/>
</dbReference>
<dbReference type="InterPro" id="IPR011542">
    <property type="entry name" value="SUF_FeS_clus_asmbl_SufD"/>
</dbReference>
<dbReference type="PANTHER" id="PTHR43575:SF1">
    <property type="entry name" value="PROTEIN ABCI7, CHLOROPLASTIC"/>
    <property type="match status" value="1"/>
</dbReference>
<keyword evidence="5" id="KW-1185">Reference proteome</keyword>
<feature type="domain" description="SUF system FeS cluster assembly SufBD N-terminal" evidence="3">
    <location>
        <begin position="16"/>
        <end position="177"/>
    </location>
</feature>
<proteinExistence type="inferred from homology"/>
<dbReference type="NCBIfam" id="TIGR01981">
    <property type="entry name" value="sufD"/>
    <property type="match status" value="1"/>
</dbReference>
<dbReference type="EMBL" id="CP064781">
    <property type="protein sequence ID" value="QRJ62353.1"/>
    <property type="molecule type" value="Genomic_DNA"/>
</dbReference>
<dbReference type="RefSeq" id="WP_203385886.1">
    <property type="nucleotide sequence ID" value="NZ_CP064781.1"/>
</dbReference>
<dbReference type="InterPro" id="IPR000825">
    <property type="entry name" value="SUF_FeS_clus_asmbl_SufBD_core"/>
</dbReference>